<dbReference type="FunFam" id="3.30.559.30:FF:000002">
    <property type="entry name" value="Nonribosomal peptide synthase Pes1"/>
    <property type="match status" value="1"/>
</dbReference>
<keyword evidence="1" id="KW-0596">Phosphopantetheine</keyword>
<dbReference type="InterPro" id="IPR009081">
    <property type="entry name" value="PP-bd_ACP"/>
</dbReference>
<dbReference type="Gene3D" id="1.10.1200.10">
    <property type="entry name" value="ACP-like"/>
    <property type="match status" value="2"/>
</dbReference>
<dbReference type="InterPro" id="IPR036736">
    <property type="entry name" value="ACP-like_sf"/>
</dbReference>
<comment type="similarity">
    <text evidence="4">Belongs to the NRP synthetase family.</text>
</comment>
<dbReference type="FunFam" id="3.30.300.30:FF:000015">
    <property type="entry name" value="Nonribosomal peptide synthase SidD"/>
    <property type="match status" value="2"/>
</dbReference>
<dbReference type="Pfam" id="PF00501">
    <property type="entry name" value="AMP-binding"/>
    <property type="match status" value="2"/>
</dbReference>
<dbReference type="InterPro" id="IPR006162">
    <property type="entry name" value="Ppantetheine_attach_site"/>
</dbReference>
<evidence type="ECO:0000313" key="6">
    <source>
        <dbReference type="EMBL" id="KAF7198373.1"/>
    </source>
</evidence>
<comment type="caution">
    <text evidence="6">The sequence shown here is derived from an EMBL/GenBank/DDBJ whole genome shotgun (WGS) entry which is preliminary data.</text>
</comment>
<dbReference type="SUPFAM" id="SSF52777">
    <property type="entry name" value="CoA-dependent acyltransferases"/>
    <property type="match status" value="4"/>
</dbReference>
<feature type="domain" description="Carrier" evidence="5">
    <location>
        <begin position="1667"/>
        <end position="1744"/>
    </location>
</feature>
<dbReference type="GO" id="GO:0043041">
    <property type="term" value="P:amino acid activation for nonribosomal peptide biosynthetic process"/>
    <property type="evidence" value="ECO:0007669"/>
    <property type="project" value="TreeGrafter"/>
</dbReference>
<dbReference type="GO" id="GO:0005737">
    <property type="term" value="C:cytoplasm"/>
    <property type="evidence" value="ECO:0007669"/>
    <property type="project" value="TreeGrafter"/>
</dbReference>
<dbReference type="Gene3D" id="3.30.559.10">
    <property type="entry name" value="Chloramphenicol acetyltransferase-like domain"/>
    <property type="match status" value="2"/>
</dbReference>
<accession>A0A8H6VN20</accession>
<keyword evidence="7" id="KW-1185">Reference proteome</keyword>
<dbReference type="Gene3D" id="3.40.50.12780">
    <property type="entry name" value="N-terminal domain of ligase-like"/>
    <property type="match status" value="2"/>
</dbReference>
<dbReference type="InterPro" id="IPR045851">
    <property type="entry name" value="AMP-bd_C_sf"/>
</dbReference>
<gene>
    <name evidence="6" type="ORF">HII31_00112</name>
</gene>
<dbReference type="CDD" id="cd19545">
    <property type="entry name" value="FUM14_C_NRPS-like"/>
    <property type="match status" value="1"/>
</dbReference>
<dbReference type="InterPro" id="IPR023213">
    <property type="entry name" value="CAT-like_dom_sf"/>
</dbReference>
<dbReference type="GO" id="GO:0031177">
    <property type="term" value="F:phosphopantetheine binding"/>
    <property type="evidence" value="ECO:0007669"/>
    <property type="project" value="InterPro"/>
</dbReference>
<feature type="domain" description="Carrier" evidence="5">
    <location>
        <begin position="585"/>
        <end position="661"/>
    </location>
</feature>
<dbReference type="GO" id="GO:0044550">
    <property type="term" value="P:secondary metabolite biosynthetic process"/>
    <property type="evidence" value="ECO:0007669"/>
    <property type="project" value="TreeGrafter"/>
</dbReference>
<dbReference type="PROSITE" id="PS00455">
    <property type="entry name" value="AMP_BINDING"/>
    <property type="match status" value="2"/>
</dbReference>
<dbReference type="SMART" id="SM00823">
    <property type="entry name" value="PKS_PP"/>
    <property type="match status" value="2"/>
</dbReference>
<dbReference type="PANTHER" id="PTHR45527:SF3">
    <property type="entry name" value="SIDEROPHORE SYNTHETASE (EUROFUNG)"/>
    <property type="match status" value="1"/>
</dbReference>
<dbReference type="OrthoDB" id="416786at2759"/>
<sequence>MKMGVVPDFGHLSKKDAAHFDENDGDKMSITKHHGLQDVWRWNAKVPDTIERCVHHLIDITVHQRPGAAAICAWDGELSYGELDELSTRMAHYLVHVGVAGQIVPLCFEKSMWTSVAMLAVMKAGGASVALDTTQPVERLRTIVKQVFPSVVLSSAANKDLADSIRDAAAEVVVVDAMHLAQLHANGGTELPVVQPSDSLYVVFTSGSTGTPKGAIISHGNFSSALQHQSETLGINATSRVYDFASYAFDVAWSNILHTLCRGGCLCVPSEDDRQNNTARSMESLKVDYAHITPTVSRMLDPAGLPSLKTLNFIGEPLTLSDAQRWSQYVNVINTYGPAECSVTSTIAVIERAATSQPSIGRGIGLNTWVVEAEDYQRLVPLGRVGELLLEGPLVGQGYLNDTAKTAAAFIEDPVWLLKGWRSVDGRESTPGRKGRLYRTGDLVRYSLDGTLHFIGRKDDQVKIRGQRVELGEVEHHVLICLAIQVTVVAEVVTLRDGQDPTLVVFLGVEEVDEDREAAIRQATQGLAERLATVVPAYMIPKAYITAPVPKTATGKTDRRRLRAMAEEKTLEQLVSYEDGLPRRAPIGMMERQLQQLWASVLGIETDTIGADDSFLRIGGDSMAAMRLVAAARIQGIVLTVADVFQHPRLCELAAVVRAEAAHVEDSIAPFSLLAANVAPLEASALAAALCGVAPSRIEDVFPCTPLQEGLLAMTAKRPGDYVARCVLELRSTVDSNRFRQAVEEVVVAMPILRTRIVDLPGQGPSQVILDQTVSWTSESSLVGYLDSDSQKMTGLGAPLSRYGLVEDEQGTRRFFVWTLHHALYDGWSLPLLYDAIEEAYHDQDHDLLKPNGHGSDLQQSTVPFQAFVKHVMAVNKDKNGAAAFWQEQLAELESEVFPALPSPAYRPRANGSVMHKVTALQWRRDDITASTAVRAAWAILAARYTNVSEATFGATVSGRQAAVAGIQRMAAPTIATVPIRIRFPDGATVDEILNQIQKQAVDMVPYEQVGLQRIRRFSDDTERGCNFQTLLVIQPAEQVISSAGRTLFIGSGNINGEEADLFSNYALVVVCELGNADVQLRLTFDSTAIDKTQVRRMAAQFEHVLRQVCTYSLPGLKVADIEAASERDLSDIWRRNAAIIPAIDRCVHDLISETARRQPARQAVCAWNGDLTYGELEDRSTRLAHHLRAEFGVGSGVIVPLCFEKSVWMPVAMLAVMKAGAASVALDVSQPAARLEAIVRQVQPLVIVCSIEQQHLAKSLADVSVISIDQCQIDSFPRPSLSPLLSHSSTSISSDMLYVVFTSGSTGTPKGVVITHRNFSSALTHQAIGLDSSSRVFDFASYAFDAAWYNLLHTLRAGACLCIPSDDDRRNDVSGAVCRFGATFVNLTPKVAELLNAEAVACLDVVELGGEAARSDVVERLRRGTKVRFAYGPSECSVVSSISNEAAEATSIGRGIGTNLWVVDQLGKSLSPIGAIGELWIEGPLVGQGYLNDPTKTVTAFVKDPAWLTNGGPGVPGRQGRLYRTGDLVRYRLDDDTLDFVGRKDAQVKIRGQRVELGEVEHFVQTFLPMAIVAETITPCGSDRAILVVFVGVEEEALRQATLGIDDKLAAVVPGYMIPSAYIAVAQVPMTATGKTDRRQLRAIGEAMSLEQLTALYITRSDKKRAPASTAGRKLQQLWAAVLGIEDADSIGVDDSFLRIGGDSISAMRLIARCRAAGFTFSMKELMKGRSLADCARATTLAVTNGIAQGEDFETPFPLSPIQRYYCSLAGQNIVRRDRTHYNRSFYVELTRHVPFGEMSKAMSEVVAHHSMLRARFTQVNGVWMQKVLRAGVGLYEFSCLEAPSMEEVEARTMKRHRSIDVEQGPVFAADFYELQSGRQCLILIAHHLVVDLVSWRIILDDLESRLAGNELAKALPFQKWNNMQIEKCAALQVDSIHIAAMSNMHDLLDFWTQGQVVPNAASDHVSCSVEIDRLTTSLVLGQANHAFNTTPLELLLSAVWEAFFNAFSERDGLTIFNEAHGREAWSDDIDLSRTVGWSTTMSPLHVQRGDTISPAHVVQLVKDSRRLSAANGWAYFASRHLKQNDIRGSQTHSSPVEVTFNYHGQFQQLEHAEALFKPLGLDNIPDLGPASPLGSLFNFEVSMRSGTTRFEVSFNRHIAHQDRIRKWIAGIQPSLRSLCASLVPMECSYTL</sequence>
<evidence type="ECO:0000259" key="5">
    <source>
        <dbReference type="PROSITE" id="PS50075"/>
    </source>
</evidence>
<dbReference type="Proteomes" id="UP000660729">
    <property type="component" value="Unassembled WGS sequence"/>
</dbReference>
<proteinExistence type="inferred from homology"/>
<dbReference type="InterPro" id="IPR001242">
    <property type="entry name" value="Condensation_dom"/>
</dbReference>
<keyword evidence="2" id="KW-0597">Phosphoprotein</keyword>
<evidence type="ECO:0000313" key="7">
    <source>
        <dbReference type="Proteomes" id="UP000660729"/>
    </source>
</evidence>
<dbReference type="FunFam" id="1.10.1200.10:FF:000005">
    <property type="entry name" value="Nonribosomal peptide synthetase 1"/>
    <property type="match status" value="1"/>
</dbReference>
<dbReference type="Gene3D" id="3.30.300.30">
    <property type="match status" value="2"/>
</dbReference>
<dbReference type="PANTHER" id="PTHR45527">
    <property type="entry name" value="NONRIBOSOMAL PEPTIDE SYNTHETASE"/>
    <property type="match status" value="1"/>
</dbReference>
<organism evidence="6 7">
    <name type="scientific">Pseudocercospora fuligena</name>
    <dbReference type="NCBI Taxonomy" id="685502"/>
    <lineage>
        <taxon>Eukaryota</taxon>
        <taxon>Fungi</taxon>
        <taxon>Dikarya</taxon>
        <taxon>Ascomycota</taxon>
        <taxon>Pezizomycotina</taxon>
        <taxon>Dothideomycetes</taxon>
        <taxon>Dothideomycetidae</taxon>
        <taxon>Mycosphaerellales</taxon>
        <taxon>Mycosphaerellaceae</taxon>
        <taxon>Pseudocercospora</taxon>
    </lineage>
</organism>
<dbReference type="FunFam" id="3.40.50.12780:FF:000014">
    <property type="entry name" value="Nonribosomal peptide synthetase 1"/>
    <property type="match status" value="1"/>
</dbReference>
<evidence type="ECO:0000256" key="3">
    <source>
        <dbReference type="ARBA" id="ARBA00022598"/>
    </source>
</evidence>
<dbReference type="InterPro" id="IPR020845">
    <property type="entry name" value="AMP-binding_CS"/>
</dbReference>
<dbReference type="SUPFAM" id="SSF56801">
    <property type="entry name" value="Acetyl-CoA synthetase-like"/>
    <property type="match status" value="2"/>
</dbReference>
<name>A0A8H6VN20_9PEZI</name>
<reference evidence="6" key="1">
    <citation type="submission" date="2020-04" db="EMBL/GenBank/DDBJ databases">
        <title>Draft genome resource of the tomato pathogen Pseudocercospora fuligena.</title>
        <authorList>
            <person name="Zaccaron A."/>
        </authorList>
    </citation>
    <scope>NUCLEOTIDE SEQUENCE</scope>
    <source>
        <strain evidence="6">PF001</strain>
    </source>
</reference>
<evidence type="ECO:0000256" key="2">
    <source>
        <dbReference type="ARBA" id="ARBA00022553"/>
    </source>
</evidence>
<dbReference type="InterPro" id="IPR020806">
    <property type="entry name" value="PKS_PP-bd"/>
</dbReference>
<dbReference type="InterPro" id="IPR042099">
    <property type="entry name" value="ANL_N_sf"/>
</dbReference>
<dbReference type="Gene3D" id="3.30.559.30">
    <property type="entry name" value="Nonribosomal peptide synthetase, condensation domain"/>
    <property type="match status" value="2"/>
</dbReference>
<dbReference type="InterPro" id="IPR010071">
    <property type="entry name" value="AA_adenyl_dom"/>
</dbReference>
<dbReference type="EMBL" id="JABCIY010000001">
    <property type="protein sequence ID" value="KAF7198373.1"/>
    <property type="molecule type" value="Genomic_DNA"/>
</dbReference>
<dbReference type="PROSITE" id="PS00012">
    <property type="entry name" value="PHOSPHOPANTETHEINE"/>
    <property type="match status" value="1"/>
</dbReference>
<dbReference type="PROSITE" id="PS50075">
    <property type="entry name" value="CARRIER"/>
    <property type="match status" value="2"/>
</dbReference>
<evidence type="ECO:0000256" key="1">
    <source>
        <dbReference type="ARBA" id="ARBA00022450"/>
    </source>
</evidence>
<dbReference type="Pfam" id="PF00550">
    <property type="entry name" value="PP-binding"/>
    <property type="match status" value="2"/>
</dbReference>
<dbReference type="SUPFAM" id="SSF47336">
    <property type="entry name" value="ACP-like"/>
    <property type="match status" value="2"/>
</dbReference>
<dbReference type="InterPro" id="IPR000873">
    <property type="entry name" value="AMP-dep_synth/lig_dom"/>
</dbReference>
<protein>
    <submittedName>
        <fullName evidence="6">Nonribosomal peptide synthetase dtxS1</fullName>
    </submittedName>
</protein>
<dbReference type="CDD" id="cd05918">
    <property type="entry name" value="A_NRPS_SidN3_like"/>
    <property type="match status" value="2"/>
</dbReference>
<dbReference type="Pfam" id="PF00668">
    <property type="entry name" value="Condensation"/>
    <property type="match status" value="2"/>
</dbReference>
<keyword evidence="3" id="KW-0436">Ligase</keyword>
<dbReference type="NCBIfam" id="TIGR01733">
    <property type="entry name" value="AA-adenyl-dom"/>
    <property type="match status" value="2"/>
</dbReference>
<evidence type="ECO:0000256" key="4">
    <source>
        <dbReference type="ARBA" id="ARBA00029454"/>
    </source>
</evidence>
<dbReference type="GO" id="GO:0016874">
    <property type="term" value="F:ligase activity"/>
    <property type="evidence" value="ECO:0007669"/>
    <property type="project" value="UniProtKB-KW"/>
</dbReference>